<dbReference type="EC" id="2.7.2.1" evidence="5"/>
<keyword evidence="3 5" id="KW-0418">Kinase</keyword>
<dbReference type="EMBL" id="UOGL01000513">
    <property type="protein sequence ID" value="VAX41092.1"/>
    <property type="molecule type" value="Genomic_DNA"/>
</dbReference>
<dbReference type="InterPro" id="IPR043129">
    <property type="entry name" value="ATPase_NBD"/>
</dbReference>
<dbReference type="SUPFAM" id="SSF53067">
    <property type="entry name" value="Actin-like ATPase domain"/>
    <property type="match status" value="1"/>
</dbReference>
<dbReference type="Pfam" id="PF00871">
    <property type="entry name" value="Acetate_kinase"/>
    <property type="match status" value="1"/>
</dbReference>
<dbReference type="PANTHER" id="PTHR21060:SF15">
    <property type="entry name" value="ACETATE KINASE-RELATED"/>
    <property type="match status" value="1"/>
</dbReference>
<evidence type="ECO:0000256" key="2">
    <source>
        <dbReference type="ARBA" id="ARBA00022741"/>
    </source>
</evidence>
<dbReference type="GO" id="GO:0006083">
    <property type="term" value="P:acetate metabolic process"/>
    <property type="evidence" value="ECO:0007669"/>
    <property type="project" value="TreeGrafter"/>
</dbReference>
<name>A0A3B1DK59_9ZZZZ</name>
<dbReference type="Gene3D" id="3.30.420.40">
    <property type="match status" value="1"/>
</dbReference>
<dbReference type="InterPro" id="IPR000890">
    <property type="entry name" value="Aliphatic_acid_kin_short-chain"/>
</dbReference>
<evidence type="ECO:0000256" key="4">
    <source>
        <dbReference type="ARBA" id="ARBA00022840"/>
    </source>
</evidence>
<accession>A0A3B1DK59</accession>
<reference evidence="5" key="1">
    <citation type="submission" date="2018-06" db="EMBL/GenBank/DDBJ databases">
        <authorList>
            <person name="Zhirakovskaya E."/>
        </authorList>
    </citation>
    <scope>NUCLEOTIDE SEQUENCE</scope>
</reference>
<keyword evidence="2" id="KW-0547">Nucleotide-binding</keyword>
<dbReference type="GO" id="GO:0005524">
    <property type="term" value="F:ATP binding"/>
    <property type="evidence" value="ECO:0007669"/>
    <property type="project" value="UniProtKB-KW"/>
</dbReference>
<evidence type="ECO:0000256" key="3">
    <source>
        <dbReference type="ARBA" id="ARBA00022777"/>
    </source>
</evidence>
<feature type="non-terminal residue" evidence="5">
    <location>
        <position position="1"/>
    </location>
</feature>
<organism evidence="5">
    <name type="scientific">hydrothermal vent metagenome</name>
    <dbReference type="NCBI Taxonomy" id="652676"/>
    <lineage>
        <taxon>unclassified sequences</taxon>
        <taxon>metagenomes</taxon>
        <taxon>ecological metagenomes</taxon>
    </lineage>
</organism>
<dbReference type="GO" id="GO:0008776">
    <property type="term" value="F:acetate kinase activity"/>
    <property type="evidence" value="ECO:0007669"/>
    <property type="project" value="UniProtKB-EC"/>
</dbReference>
<evidence type="ECO:0000313" key="5">
    <source>
        <dbReference type="EMBL" id="VAX41092.1"/>
    </source>
</evidence>
<dbReference type="PANTHER" id="PTHR21060">
    <property type="entry name" value="ACETATE KINASE"/>
    <property type="match status" value="1"/>
</dbReference>
<keyword evidence="1 5" id="KW-0808">Transferase</keyword>
<evidence type="ECO:0000256" key="1">
    <source>
        <dbReference type="ARBA" id="ARBA00022679"/>
    </source>
</evidence>
<sequence length="67" mass="7294">GENSETIRRAVCHNMAWAGIELDTEKNKSVKGEASISSENSSAEVWVIPTNEELVVAHQTAAIINEK</sequence>
<keyword evidence="4" id="KW-0067">ATP-binding</keyword>
<dbReference type="AlphaFoldDB" id="A0A3B1DK59"/>
<proteinExistence type="predicted"/>
<gene>
    <name evidence="5" type="ORF">MNBD_PLANCTO02-348</name>
</gene>
<protein>
    <submittedName>
        <fullName evidence="5">Acetate kinase</fullName>
        <ecNumber evidence="5">2.7.2.1</ecNumber>
    </submittedName>
</protein>